<keyword evidence="2" id="KW-1185">Reference proteome</keyword>
<gene>
    <name evidence="1" type="ORF">F4821DRAFT_235475</name>
</gene>
<evidence type="ECO:0000313" key="2">
    <source>
        <dbReference type="Proteomes" id="UP001497680"/>
    </source>
</evidence>
<accession>A0ACC0D5V1</accession>
<organism evidence="1 2">
    <name type="scientific">Hypoxylon rubiginosum</name>
    <dbReference type="NCBI Taxonomy" id="110542"/>
    <lineage>
        <taxon>Eukaryota</taxon>
        <taxon>Fungi</taxon>
        <taxon>Dikarya</taxon>
        <taxon>Ascomycota</taxon>
        <taxon>Pezizomycotina</taxon>
        <taxon>Sordariomycetes</taxon>
        <taxon>Xylariomycetidae</taxon>
        <taxon>Xylariales</taxon>
        <taxon>Hypoxylaceae</taxon>
        <taxon>Hypoxylon</taxon>
    </lineage>
</organism>
<dbReference type="Proteomes" id="UP001497680">
    <property type="component" value="Unassembled WGS sequence"/>
</dbReference>
<evidence type="ECO:0000313" key="1">
    <source>
        <dbReference type="EMBL" id="KAI6087912.1"/>
    </source>
</evidence>
<name>A0ACC0D5V1_9PEZI</name>
<reference evidence="1 2" key="1">
    <citation type="journal article" date="2022" name="New Phytol.">
        <title>Ecological generalism drives hyperdiversity of secondary metabolite gene clusters in xylarialean endophytes.</title>
        <authorList>
            <person name="Franco M.E.E."/>
            <person name="Wisecaver J.H."/>
            <person name="Arnold A.E."/>
            <person name="Ju Y.M."/>
            <person name="Slot J.C."/>
            <person name="Ahrendt S."/>
            <person name="Moore L.P."/>
            <person name="Eastman K.E."/>
            <person name="Scott K."/>
            <person name="Konkel Z."/>
            <person name="Mondo S.J."/>
            <person name="Kuo A."/>
            <person name="Hayes R.D."/>
            <person name="Haridas S."/>
            <person name="Andreopoulos B."/>
            <person name="Riley R."/>
            <person name="LaButti K."/>
            <person name="Pangilinan J."/>
            <person name="Lipzen A."/>
            <person name="Amirebrahimi M."/>
            <person name="Yan J."/>
            <person name="Adam C."/>
            <person name="Keymanesh K."/>
            <person name="Ng V."/>
            <person name="Louie K."/>
            <person name="Northen T."/>
            <person name="Drula E."/>
            <person name="Henrissat B."/>
            <person name="Hsieh H.M."/>
            <person name="Youens-Clark K."/>
            <person name="Lutzoni F."/>
            <person name="Miadlikowska J."/>
            <person name="Eastwood D.C."/>
            <person name="Hamelin R.C."/>
            <person name="Grigoriev I.V."/>
            <person name="U'Ren J.M."/>
        </authorList>
    </citation>
    <scope>NUCLEOTIDE SEQUENCE [LARGE SCALE GENOMIC DNA]</scope>
    <source>
        <strain evidence="1 2">ER1909</strain>
    </source>
</reference>
<proteinExistence type="predicted"/>
<comment type="caution">
    <text evidence="1">The sequence shown here is derived from an EMBL/GenBank/DDBJ whole genome shotgun (WGS) entry which is preliminary data.</text>
</comment>
<dbReference type="EMBL" id="MU394305">
    <property type="protein sequence ID" value="KAI6087912.1"/>
    <property type="molecule type" value="Genomic_DNA"/>
</dbReference>
<sequence>MKYVLVSGGVISGIGKGIIASSSGLLLKTTGLKVTAIKIDPYLNVDAGTLGPLEHGECFVLKDGGESDLDLGNYERYLNLNLTNENNITTGKIYKAVIERERKGDYIGRTVQVVPHITDAIQDWIQRVAKIPVDDSGEEPDVCIIELGGTVGDIESMPFVEALTQFRYKVGKGNLVNIHVSYVPIINGEEKTKPTQHAIKQMRSAGLIPDLIACRCERPLDEATVQKIARSCQVEFEQVVTVRNIETIYQVPLLLEEQGLLARLREALQLDQLSPTPTLVHKGSNLWKLWKKTVVSKPYLKPVNIALVGKYIALPDSYLSVIKALEHSAMRCDRKLNLSWIDAEHLEDATCKIDPTTYHKAWSQLTSASGCIVPGGFGGRGVAGMVKAAKWARECKIPYLGICLGMQVAVIETAQNLCGLKGATSEEFDAQAEHRVVIFMPEGSKEIMGGTMRLGTKTSHFQAGSEWSKLRALYGDETGMEERHRHRYEVNPDYIEELEKAGLNFVGKDESGKRMEVVELKDHPFFVGVQAHPEFTSRVLAPSPTYLGFIAATIGCLDEVIQDIRQQKHSSKLVNGADESVHF</sequence>
<protein>
    <submittedName>
        <fullName evidence="1">CTP synthase</fullName>
    </submittedName>
</protein>